<reference evidence="5 7" key="1">
    <citation type="journal article" date="2015" name="Int. J. Syst. Evol. Microbiol.">
        <title>Bacillus glycinifermentans sp. nov., isolated from fermented soybean paste.</title>
        <authorList>
            <person name="Kim S.J."/>
            <person name="Dunlap C.A."/>
            <person name="Kwon S.W."/>
            <person name="Rooney A.P."/>
        </authorList>
    </citation>
    <scope>NUCLEOTIDE SEQUENCE [LARGE SCALE GENOMIC DNA]</scope>
    <source>
        <strain evidence="5 7">GO-13</strain>
    </source>
</reference>
<dbReference type="SUPFAM" id="SSF51215">
    <property type="entry name" value="Regulatory protein AraC"/>
    <property type="match status" value="1"/>
</dbReference>
<dbReference type="RefSeq" id="WP_048355770.1">
    <property type="nucleotide sequence ID" value="NZ_CP023481.1"/>
</dbReference>
<dbReference type="InterPro" id="IPR003313">
    <property type="entry name" value="AraC-bd"/>
</dbReference>
<dbReference type="Proteomes" id="UP000036168">
    <property type="component" value="Unassembled WGS sequence"/>
</dbReference>
<evidence type="ECO:0000256" key="2">
    <source>
        <dbReference type="ARBA" id="ARBA00023125"/>
    </source>
</evidence>
<keyword evidence="1" id="KW-0805">Transcription regulation</keyword>
<dbReference type="SMART" id="SM00342">
    <property type="entry name" value="HTH_ARAC"/>
    <property type="match status" value="1"/>
</dbReference>
<proteinExistence type="predicted"/>
<dbReference type="PANTHER" id="PTHR46796">
    <property type="entry name" value="HTH-TYPE TRANSCRIPTIONAL ACTIVATOR RHAS-RELATED"/>
    <property type="match status" value="1"/>
</dbReference>
<dbReference type="Pfam" id="PF12833">
    <property type="entry name" value="HTH_18"/>
    <property type="match status" value="1"/>
</dbReference>
<evidence type="ECO:0000259" key="4">
    <source>
        <dbReference type="PROSITE" id="PS01124"/>
    </source>
</evidence>
<dbReference type="InterPro" id="IPR037923">
    <property type="entry name" value="HTH-like"/>
</dbReference>
<accession>A0A0J6DZH0</accession>
<dbReference type="Gene3D" id="2.60.120.10">
    <property type="entry name" value="Jelly Rolls"/>
    <property type="match status" value="1"/>
</dbReference>
<dbReference type="CDD" id="cd07001">
    <property type="entry name" value="cupin_YbfI-like_N"/>
    <property type="match status" value="1"/>
</dbReference>
<dbReference type="Gene3D" id="1.10.10.60">
    <property type="entry name" value="Homeodomain-like"/>
    <property type="match status" value="2"/>
</dbReference>
<dbReference type="SUPFAM" id="SSF46689">
    <property type="entry name" value="Homeodomain-like"/>
    <property type="match status" value="2"/>
</dbReference>
<accession>A0A0J6F0I5</accession>
<protein>
    <submittedName>
        <fullName evidence="5">AraC family transcriptional regulator</fullName>
    </submittedName>
</protein>
<name>A0A0J6DZH0_9BACI</name>
<keyword evidence="8" id="KW-1185">Reference proteome</keyword>
<comment type="caution">
    <text evidence="5">The sequence shown here is derived from an EMBL/GenBank/DDBJ whole genome shotgun (WGS) entry which is preliminary data.</text>
</comment>
<dbReference type="GO" id="GO:0003700">
    <property type="term" value="F:DNA-binding transcription factor activity"/>
    <property type="evidence" value="ECO:0007669"/>
    <property type="project" value="InterPro"/>
</dbReference>
<dbReference type="EMBL" id="LECW02000001">
    <property type="protein sequence ID" value="KRT95617.1"/>
    <property type="molecule type" value="Genomic_DNA"/>
</dbReference>
<dbReference type="EMBL" id="JARRTL010000007">
    <property type="protein sequence ID" value="MEC0484504.1"/>
    <property type="molecule type" value="Genomic_DNA"/>
</dbReference>
<dbReference type="STRING" id="1664069.BGLY_0258"/>
<reference evidence="6 8" key="3">
    <citation type="submission" date="2023-03" db="EMBL/GenBank/DDBJ databases">
        <title>Agriculturally important microbes genome sequencing.</title>
        <authorList>
            <person name="Dunlap C."/>
        </authorList>
    </citation>
    <scope>NUCLEOTIDE SEQUENCE [LARGE SCALE GENOMIC DNA]</scope>
    <source>
        <strain evidence="6 8">CBP-3203</strain>
    </source>
</reference>
<dbReference type="InterPro" id="IPR018060">
    <property type="entry name" value="HTH_AraC"/>
</dbReference>
<dbReference type="PATRIC" id="fig|1664069.3.peg.5450"/>
<gene>
    <name evidence="5" type="ORF">AB447_200445</name>
    <name evidence="6" type="ORF">P8828_06520</name>
</gene>
<sequence length="278" mass="32490">MREETRTLILDQDLQVEAYRFKGIMQKFPNHFHEYYVIGFIEKGQRYLLCKGQEYIINPGDLLLFNPHDTHSCEQIDGKALDYRSINVMPDVMQKAVKEITGAESLPYFTQNVLFRHELTSSLKELHVQILQKEKALQKEELFLNLLEELIRTYSDVTFPERAPEPSDEVKTVCGYLEEHYTENIRLDDLSGLTGWSKYHLLRSFTKQKGISPYSDLETVRINQAKKLLEQGVKPIDAAFQTGFSDQSHLTKFFKRQVGLTPKQYMKIFEQDRLEIEG</sequence>
<keyword evidence="2" id="KW-0238">DNA-binding</keyword>
<dbReference type="GO" id="GO:0043565">
    <property type="term" value="F:sequence-specific DNA binding"/>
    <property type="evidence" value="ECO:0007669"/>
    <property type="project" value="InterPro"/>
</dbReference>
<dbReference type="AlphaFoldDB" id="A0A0J6DZH0"/>
<keyword evidence="3" id="KW-0804">Transcription</keyword>
<evidence type="ECO:0000313" key="8">
    <source>
        <dbReference type="Proteomes" id="UP001341297"/>
    </source>
</evidence>
<dbReference type="InterPro" id="IPR009057">
    <property type="entry name" value="Homeodomain-like_sf"/>
</dbReference>
<dbReference type="PROSITE" id="PS01124">
    <property type="entry name" value="HTH_ARAC_FAMILY_2"/>
    <property type="match status" value="1"/>
</dbReference>
<dbReference type="Proteomes" id="UP001341297">
    <property type="component" value="Unassembled WGS sequence"/>
</dbReference>
<dbReference type="Pfam" id="PF02311">
    <property type="entry name" value="AraC_binding"/>
    <property type="match status" value="1"/>
</dbReference>
<organism evidence="5 7">
    <name type="scientific">Bacillus glycinifermentans</name>
    <dbReference type="NCBI Taxonomy" id="1664069"/>
    <lineage>
        <taxon>Bacteria</taxon>
        <taxon>Bacillati</taxon>
        <taxon>Bacillota</taxon>
        <taxon>Bacilli</taxon>
        <taxon>Bacillales</taxon>
        <taxon>Bacillaceae</taxon>
        <taxon>Bacillus</taxon>
    </lineage>
</organism>
<evidence type="ECO:0000256" key="3">
    <source>
        <dbReference type="ARBA" id="ARBA00023163"/>
    </source>
</evidence>
<evidence type="ECO:0000313" key="5">
    <source>
        <dbReference type="EMBL" id="KRT95617.1"/>
    </source>
</evidence>
<reference evidence="5" key="2">
    <citation type="submission" date="2015-10" db="EMBL/GenBank/DDBJ databases">
        <authorList>
            <person name="Gilbert D.G."/>
        </authorList>
    </citation>
    <scope>NUCLEOTIDE SEQUENCE</scope>
    <source>
        <strain evidence="5">GO-13</strain>
    </source>
</reference>
<feature type="domain" description="HTH araC/xylS-type" evidence="4">
    <location>
        <begin position="171"/>
        <end position="268"/>
    </location>
</feature>
<evidence type="ECO:0000313" key="7">
    <source>
        <dbReference type="Proteomes" id="UP000036168"/>
    </source>
</evidence>
<evidence type="ECO:0000313" key="6">
    <source>
        <dbReference type="EMBL" id="MEC0484504.1"/>
    </source>
</evidence>
<evidence type="ECO:0000256" key="1">
    <source>
        <dbReference type="ARBA" id="ARBA00023015"/>
    </source>
</evidence>
<dbReference type="PANTHER" id="PTHR46796:SF2">
    <property type="entry name" value="TRANSCRIPTIONAL REGULATORY PROTEIN"/>
    <property type="match status" value="1"/>
</dbReference>
<dbReference type="OrthoDB" id="183331at2"/>
<dbReference type="InterPro" id="IPR014710">
    <property type="entry name" value="RmlC-like_jellyroll"/>
</dbReference>
<dbReference type="InterPro" id="IPR050204">
    <property type="entry name" value="AraC_XylS_family_regulators"/>
</dbReference>